<keyword evidence="3" id="KW-1185">Reference proteome</keyword>
<dbReference type="AlphaFoldDB" id="A0A9K3LSB5"/>
<sequence>MDSSPNESPTPSGAPSVRKDYPDNSSMQQLELAMKAADDIRRSLQQNEDPLEQSLWVPPGTLYGVAAFCVTGLLLSPLRSAILSRAGRGGATASRSTETSGIIKSNNNNNNNLASSSSPSPHPSSSFQNLVDLIVTPAMAVIAAQVGLVVGTLYGSSYYLQRVVTNQSNGNVIHGSCSVTSTNDNIDTDKAAATSQQDSSTNLCQSLFEARNSFTTSQSGSADDDNILLSQDDTITIGSTFATESSTVVSPPQLYPSWDPRQTTIDSLYKAIQHCHKQQQ</sequence>
<feature type="compositionally biased region" description="Polar residues" evidence="1">
    <location>
        <begin position="1"/>
        <end position="13"/>
    </location>
</feature>
<reference evidence="2" key="1">
    <citation type="journal article" date="2021" name="Sci. Rep.">
        <title>Diploid genomic architecture of Nitzschia inconspicua, an elite biomass production diatom.</title>
        <authorList>
            <person name="Oliver A."/>
            <person name="Podell S."/>
            <person name="Pinowska A."/>
            <person name="Traller J.C."/>
            <person name="Smith S.R."/>
            <person name="McClure R."/>
            <person name="Beliaev A."/>
            <person name="Bohutskyi P."/>
            <person name="Hill E.A."/>
            <person name="Rabines A."/>
            <person name="Zheng H."/>
            <person name="Allen L.Z."/>
            <person name="Kuo A."/>
            <person name="Grigoriev I.V."/>
            <person name="Allen A.E."/>
            <person name="Hazlebeck D."/>
            <person name="Allen E.E."/>
        </authorList>
    </citation>
    <scope>NUCLEOTIDE SEQUENCE</scope>
    <source>
        <strain evidence="2">Hildebrandi</strain>
    </source>
</reference>
<feature type="region of interest" description="Disordered" evidence="1">
    <location>
        <begin position="86"/>
        <end position="123"/>
    </location>
</feature>
<evidence type="ECO:0000256" key="1">
    <source>
        <dbReference type="SAM" id="MobiDB-lite"/>
    </source>
</evidence>
<dbReference type="EMBL" id="JAGRRH010000007">
    <property type="protein sequence ID" value="KAG7367658.1"/>
    <property type="molecule type" value="Genomic_DNA"/>
</dbReference>
<protein>
    <submittedName>
        <fullName evidence="2">Uncharacterized protein</fullName>
    </submittedName>
</protein>
<reference evidence="2" key="2">
    <citation type="submission" date="2021-04" db="EMBL/GenBank/DDBJ databases">
        <authorList>
            <person name="Podell S."/>
        </authorList>
    </citation>
    <scope>NUCLEOTIDE SEQUENCE</scope>
    <source>
        <strain evidence="2">Hildebrandi</strain>
    </source>
</reference>
<feature type="compositionally biased region" description="Polar residues" evidence="1">
    <location>
        <begin position="93"/>
        <end position="104"/>
    </location>
</feature>
<proteinExistence type="predicted"/>
<gene>
    <name evidence="2" type="ORF">IV203_030329</name>
</gene>
<evidence type="ECO:0000313" key="2">
    <source>
        <dbReference type="EMBL" id="KAG7367658.1"/>
    </source>
</evidence>
<feature type="region of interest" description="Disordered" evidence="1">
    <location>
        <begin position="1"/>
        <end position="28"/>
    </location>
</feature>
<name>A0A9K3LSB5_9STRA</name>
<dbReference type="OrthoDB" id="10643949at2759"/>
<accession>A0A9K3LSB5</accession>
<evidence type="ECO:0000313" key="3">
    <source>
        <dbReference type="Proteomes" id="UP000693970"/>
    </source>
</evidence>
<feature type="compositionally biased region" description="Low complexity" evidence="1">
    <location>
        <begin position="105"/>
        <end position="123"/>
    </location>
</feature>
<dbReference type="Proteomes" id="UP000693970">
    <property type="component" value="Unassembled WGS sequence"/>
</dbReference>
<comment type="caution">
    <text evidence="2">The sequence shown here is derived from an EMBL/GenBank/DDBJ whole genome shotgun (WGS) entry which is preliminary data.</text>
</comment>
<organism evidence="2 3">
    <name type="scientific">Nitzschia inconspicua</name>
    <dbReference type="NCBI Taxonomy" id="303405"/>
    <lineage>
        <taxon>Eukaryota</taxon>
        <taxon>Sar</taxon>
        <taxon>Stramenopiles</taxon>
        <taxon>Ochrophyta</taxon>
        <taxon>Bacillariophyta</taxon>
        <taxon>Bacillariophyceae</taxon>
        <taxon>Bacillariophycidae</taxon>
        <taxon>Bacillariales</taxon>
        <taxon>Bacillariaceae</taxon>
        <taxon>Nitzschia</taxon>
    </lineage>
</organism>